<dbReference type="AlphaFoldDB" id="A0A1H7YSJ6"/>
<dbReference type="PANTHER" id="PTHR43744:SF2">
    <property type="entry name" value="ARABINOOLIGOSACCHARIDES TRANSPORT SYSTEM PERMEASE PROTEIN ARAQ"/>
    <property type="match status" value="1"/>
</dbReference>
<dbReference type="CDD" id="cd06261">
    <property type="entry name" value="TM_PBP2"/>
    <property type="match status" value="1"/>
</dbReference>
<dbReference type="PANTHER" id="PTHR43744">
    <property type="entry name" value="ABC TRANSPORTER PERMEASE PROTEIN MG189-RELATED-RELATED"/>
    <property type="match status" value="1"/>
</dbReference>
<evidence type="ECO:0000313" key="10">
    <source>
        <dbReference type="Proteomes" id="UP000199158"/>
    </source>
</evidence>
<feature type="transmembrane region" description="Helical" evidence="7">
    <location>
        <begin position="132"/>
        <end position="152"/>
    </location>
</feature>
<keyword evidence="5 7" id="KW-1133">Transmembrane helix</keyword>
<keyword evidence="2 7" id="KW-0813">Transport</keyword>
<feature type="transmembrane region" description="Helical" evidence="7">
    <location>
        <begin position="235"/>
        <end position="256"/>
    </location>
</feature>
<evidence type="ECO:0000259" key="8">
    <source>
        <dbReference type="PROSITE" id="PS50928"/>
    </source>
</evidence>
<accession>A0A1H7YSJ6</accession>
<feature type="domain" description="ABC transmembrane type-1" evidence="8">
    <location>
        <begin position="67"/>
        <end position="256"/>
    </location>
</feature>
<keyword evidence="3" id="KW-1003">Cell membrane</keyword>
<evidence type="ECO:0000256" key="7">
    <source>
        <dbReference type="RuleBase" id="RU363032"/>
    </source>
</evidence>
<reference evidence="9 10" key="1">
    <citation type="submission" date="2016-10" db="EMBL/GenBank/DDBJ databases">
        <authorList>
            <person name="de Groot N.N."/>
        </authorList>
    </citation>
    <scope>NUCLEOTIDE SEQUENCE [LARGE SCALE GENOMIC DNA]</scope>
    <source>
        <strain evidence="9 10">CGMCC 1.5070</strain>
    </source>
</reference>
<feature type="transmembrane region" description="Helical" evidence="7">
    <location>
        <begin position="9"/>
        <end position="29"/>
    </location>
</feature>
<evidence type="ECO:0000256" key="3">
    <source>
        <dbReference type="ARBA" id="ARBA00022475"/>
    </source>
</evidence>
<keyword evidence="4 7" id="KW-0812">Transmembrane</keyword>
<dbReference type="InterPro" id="IPR035906">
    <property type="entry name" value="MetI-like_sf"/>
</dbReference>
<sequence length="269" mass="30390">MTRTIKRLFSYLFLIIASFISVFPFYWMIVGATNQSVDITKGKLTFGLAFYDNLKNVFTTTNIAQSIVNSLFISIVTTLLAILISSAAGYGFEIFSSKARKKLFHFLLLSMMIPFAALMVPLYRLFSRLNLINNYLAIIIPAAATAFLIFFFRQNTKSFPKEIAQAARVDGLSEWKIFFRIYMPMMKSTYAAAGIITFMNVWNSYLWPLIVLQTSDKMTLPLIIGNLNSSYTPDYGMIMIAIVIATIPTALVFFIMQKSFVDGMLGSVK</sequence>
<dbReference type="InterPro" id="IPR000515">
    <property type="entry name" value="MetI-like"/>
</dbReference>
<evidence type="ECO:0000256" key="4">
    <source>
        <dbReference type="ARBA" id="ARBA00022692"/>
    </source>
</evidence>
<evidence type="ECO:0000256" key="6">
    <source>
        <dbReference type="ARBA" id="ARBA00023136"/>
    </source>
</evidence>
<evidence type="ECO:0000313" key="9">
    <source>
        <dbReference type="EMBL" id="SEM49030.1"/>
    </source>
</evidence>
<evidence type="ECO:0000256" key="2">
    <source>
        <dbReference type="ARBA" id="ARBA00022448"/>
    </source>
</evidence>
<dbReference type="Pfam" id="PF00528">
    <property type="entry name" value="BPD_transp_1"/>
    <property type="match status" value="1"/>
</dbReference>
<comment type="similarity">
    <text evidence="7">Belongs to the binding-protein-dependent transport system permease family.</text>
</comment>
<name>A0A1H7YSJ6_9FIRM</name>
<dbReference type="GO" id="GO:0005886">
    <property type="term" value="C:plasma membrane"/>
    <property type="evidence" value="ECO:0007669"/>
    <property type="project" value="UniProtKB-SubCell"/>
</dbReference>
<feature type="transmembrane region" description="Helical" evidence="7">
    <location>
        <begin position="190"/>
        <end position="210"/>
    </location>
</feature>
<evidence type="ECO:0000256" key="1">
    <source>
        <dbReference type="ARBA" id="ARBA00004651"/>
    </source>
</evidence>
<dbReference type="EMBL" id="FOCG01000001">
    <property type="protein sequence ID" value="SEM49030.1"/>
    <property type="molecule type" value="Genomic_DNA"/>
</dbReference>
<keyword evidence="10" id="KW-1185">Reference proteome</keyword>
<dbReference type="Gene3D" id="1.10.3720.10">
    <property type="entry name" value="MetI-like"/>
    <property type="match status" value="1"/>
</dbReference>
<dbReference type="GO" id="GO:0055085">
    <property type="term" value="P:transmembrane transport"/>
    <property type="evidence" value="ECO:0007669"/>
    <property type="project" value="InterPro"/>
</dbReference>
<feature type="transmembrane region" description="Helical" evidence="7">
    <location>
        <begin position="71"/>
        <end position="92"/>
    </location>
</feature>
<dbReference type="STRING" id="474960.SAMN05216180_0217"/>
<feature type="transmembrane region" description="Helical" evidence="7">
    <location>
        <begin position="104"/>
        <end position="126"/>
    </location>
</feature>
<dbReference type="Proteomes" id="UP000199158">
    <property type="component" value="Unassembled WGS sequence"/>
</dbReference>
<dbReference type="RefSeq" id="WP_092750805.1">
    <property type="nucleotide sequence ID" value="NZ_FOCG01000001.1"/>
</dbReference>
<dbReference type="PROSITE" id="PS50928">
    <property type="entry name" value="ABC_TM1"/>
    <property type="match status" value="1"/>
</dbReference>
<organism evidence="9 10">
    <name type="scientific">Hydrogenoanaerobacterium saccharovorans</name>
    <dbReference type="NCBI Taxonomy" id="474960"/>
    <lineage>
        <taxon>Bacteria</taxon>
        <taxon>Bacillati</taxon>
        <taxon>Bacillota</taxon>
        <taxon>Clostridia</taxon>
        <taxon>Eubacteriales</taxon>
        <taxon>Oscillospiraceae</taxon>
        <taxon>Hydrogenoanaerobacterium</taxon>
    </lineage>
</organism>
<dbReference type="SUPFAM" id="SSF161098">
    <property type="entry name" value="MetI-like"/>
    <property type="match status" value="1"/>
</dbReference>
<dbReference type="OrthoDB" id="9771544at2"/>
<keyword evidence="6 7" id="KW-0472">Membrane</keyword>
<gene>
    <name evidence="9" type="ORF">SAMN05216180_0217</name>
</gene>
<evidence type="ECO:0000256" key="5">
    <source>
        <dbReference type="ARBA" id="ARBA00022989"/>
    </source>
</evidence>
<comment type="subcellular location">
    <subcellularLocation>
        <location evidence="1 7">Cell membrane</location>
        <topology evidence="1 7">Multi-pass membrane protein</topology>
    </subcellularLocation>
</comment>
<protein>
    <submittedName>
        <fullName evidence="9">Lactose ABC transporter membrane protein</fullName>
    </submittedName>
</protein>
<proteinExistence type="inferred from homology"/>